<keyword evidence="3" id="KW-0732">Signal</keyword>
<dbReference type="Pfam" id="PF07980">
    <property type="entry name" value="SusD_RagB"/>
    <property type="match status" value="1"/>
</dbReference>
<dbReference type="InterPro" id="IPR033985">
    <property type="entry name" value="SusD-like_N"/>
</dbReference>
<feature type="domain" description="SusD-like N-terminal" evidence="7">
    <location>
        <begin position="97"/>
        <end position="228"/>
    </location>
</feature>
<evidence type="ECO:0000313" key="9">
    <source>
        <dbReference type="Proteomes" id="UP000292424"/>
    </source>
</evidence>
<evidence type="ECO:0000256" key="1">
    <source>
        <dbReference type="ARBA" id="ARBA00004442"/>
    </source>
</evidence>
<evidence type="ECO:0000256" key="3">
    <source>
        <dbReference type="ARBA" id="ARBA00022729"/>
    </source>
</evidence>
<dbReference type="SUPFAM" id="SSF48452">
    <property type="entry name" value="TPR-like"/>
    <property type="match status" value="1"/>
</dbReference>
<dbReference type="RefSeq" id="WP_131329180.1">
    <property type="nucleotide sequence ID" value="NZ_CP044016.1"/>
</dbReference>
<evidence type="ECO:0000256" key="5">
    <source>
        <dbReference type="ARBA" id="ARBA00023237"/>
    </source>
</evidence>
<gene>
    <name evidence="8" type="ORF">E0W69_006295</name>
</gene>
<accession>A0A5P2G5B3</accession>
<dbReference type="PROSITE" id="PS51257">
    <property type="entry name" value="PROKAR_LIPOPROTEIN"/>
    <property type="match status" value="1"/>
</dbReference>
<dbReference type="OrthoDB" id="1035036at2"/>
<dbReference type="Gene3D" id="1.25.40.390">
    <property type="match status" value="1"/>
</dbReference>
<organism evidence="8 9">
    <name type="scientific">Rhizosphaericola mali</name>
    <dbReference type="NCBI Taxonomy" id="2545455"/>
    <lineage>
        <taxon>Bacteria</taxon>
        <taxon>Pseudomonadati</taxon>
        <taxon>Bacteroidota</taxon>
        <taxon>Chitinophagia</taxon>
        <taxon>Chitinophagales</taxon>
        <taxon>Chitinophagaceae</taxon>
        <taxon>Rhizosphaericola</taxon>
    </lineage>
</organism>
<comment type="subcellular location">
    <subcellularLocation>
        <location evidence="1">Cell outer membrane</location>
    </subcellularLocation>
</comment>
<evidence type="ECO:0000259" key="7">
    <source>
        <dbReference type="Pfam" id="PF14322"/>
    </source>
</evidence>
<dbReference type="Pfam" id="PF14322">
    <property type="entry name" value="SusD-like_3"/>
    <property type="match status" value="1"/>
</dbReference>
<dbReference type="AlphaFoldDB" id="A0A5P2G5B3"/>
<comment type="similarity">
    <text evidence="2">Belongs to the SusD family.</text>
</comment>
<dbReference type="EMBL" id="CP044016">
    <property type="protein sequence ID" value="QES88293.1"/>
    <property type="molecule type" value="Genomic_DNA"/>
</dbReference>
<proteinExistence type="inferred from homology"/>
<keyword evidence="4" id="KW-0472">Membrane</keyword>
<dbReference type="KEGG" id="arac:E0W69_006295"/>
<dbReference type="GO" id="GO:0009279">
    <property type="term" value="C:cell outer membrane"/>
    <property type="evidence" value="ECO:0007669"/>
    <property type="project" value="UniProtKB-SubCell"/>
</dbReference>
<evidence type="ECO:0000256" key="4">
    <source>
        <dbReference type="ARBA" id="ARBA00023136"/>
    </source>
</evidence>
<evidence type="ECO:0000256" key="2">
    <source>
        <dbReference type="ARBA" id="ARBA00006275"/>
    </source>
</evidence>
<keyword evidence="5" id="KW-0998">Cell outer membrane</keyword>
<reference evidence="8 9" key="1">
    <citation type="submission" date="2019-09" db="EMBL/GenBank/DDBJ databases">
        <title>Complete genome sequence of Arachidicoccus sp. B3-10 isolated from apple orchard soil.</title>
        <authorList>
            <person name="Kim H.S."/>
            <person name="Han K.-I."/>
            <person name="Suh M.K."/>
            <person name="Lee K.C."/>
            <person name="Eom M.K."/>
            <person name="Kim J.-S."/>
            <person name="Kang S.W."/>
            <person name="Sin Y."/>
            <person name="Lee J.-S."/>
        </authorList>
    </citation>
    <scope>NUCLEOTIDE SEQUENCE [LARGE SCALE GENOMIC DNA]</scope>
    <source>
        <strain evidence="8 9">B3-10</strain>
    </source>
</reference>
<dbReference type="InterPro" id="IPR012944">
    <property type="entry name" value="SusD_RagB_dom"/>
</dbReference>
<dbReference type="CDD" id="cd08977">
    <property type="entry name" value="SusD"/>
    <property type="match status" value="1"/>
</dbReference>
<keyword evidence="9" id="KW-1185">Reference proteome</keyword>
<dbReference type="Proteomes" id="UP000292424">
    <property type="component" value="Chromosome"/>
</dbReference>
<sequence length="493" mass="55636">MNNKILQIYLVPIIGLLLLSSCNKWMDLEPNDGIVKENYWKTKEQLYSSVIGAYASLLDDPLATNLFLWGELRADMVVAGLGATTDQQNILNGDILATNSITSWAKVYTTINNCNVILDNANKVLDNDPTLTQLALDNYISEIRGLRALMYFYLARSFGDVPLKLRATSTDEDIASVPKSTQSTIFAFIASELKSVETSVPTDFGDNASNKGRLTQYAIDATLTDVFLWEEKYDSAIIYANKVIYSGKYSLVNGDATWFNTLYYIGNSSESIFEFQFDAQKLNGFYSLFTTSRRALQAGETVMDDVFGIDYDNVDSVDIRGMDAAIRSSDNAIWKYTGVNASVSRASSGFYAHWIVYRYADVLLMKAEACAQVGQGTETLKIIRQIRNRAHALVTTEESPSDADKDGLSDYVLNERKREFAYEGKRWYDILRNAKRNNYAKLELLIDLASRTAPANKQQSLINKYKDYNFHYFPINSAELLVDKNLEQNNFYK</sequence>
<feature type="domain" description="RagB/SusD" evidence="6">
    <location>
        <begin position="341"/>
        <end position="492"/>
    </location>
</feature>
<evidence type="ECO:0000259" key="6">
    <source>
        <dbReference type="Pfam" id="PF07980"/>
    </source>
</evidence>
<protein>
    <submittedName>
        <fullName evidence="8">RagB/SusD family nutrient uptake outer membrane protein</fullName>
    </submittedName>
</protein>
<evidence type="ECO:0000313" key="8">
    <source>
        <dbReference type="EMBL" id="QES88293.1"/>
    </source>
</evidence>
<name>A0A5P2G5B3_9BACT</name>
<dbReference type="InterPro" id="IPR011990">
    <property type="entry name" value="TPR-like_helical_dom_sf"/>
</dbReference>